<keyword evidence="2" id="KW-1185">Reference proteome</keyword>
<accession>A0ABY7JR07</accession>
<dbReference type="RefSeq" id="WP_269311977.1">
    <property type="nucleotide sequence ID" value="NZ_CP114052.1"/>
</dbReference>
<evidence type="ECO:0000313" key="2">
    <source>
        <dbReference type="Proteomes" id="UP001164187"/>
    </source>
</evidence>
<organism evidence="1 2">
    <name type="scientific">Peptostreptococcus equinus</name>
    <dbReference type="NCBI Taxonomy" id="3003601"/>
    <lineage>
        <taxon>Bacteria</taxon>
        <taxon>Bacillati</taxon>
        <taxon>Bacillota</taxon>
        <taxon>Clostridia</taxon>
        <taxon>Peptostreptococcales</taxon>
        <taxon>Peptostreptococcaceae</taxon>
        <taxon>Peptostreptococcus</taxon>
    </lineage>
</organism>
<protein>
    <submittedName>
        <fullName evidence="1">Uncharacterized protein</fullName>
    </submittedName>
</protein>
<gene>
    <name evidence="1" type="ORF">O0R46_02305</name>
</gene>
<evidence type="ECO:0000313" key="1">
    <source>
        <dbReference type="EMBL" id="WAW15306.1"/>
    </source>
</evidence>
<sequence>MTKLIEKEVRKFIEGKKESYPKMTDEKWEILEDKLVSEIKEASQYYDRVGESLEDYIEDVLCYYSDMDGIITSIEKMLKDLEISEKDLKNIINGTEMDLDKLLSAYNDNELTLNALLDKDNNFIKCVWYEGLSQRRGFIYDVEKHKILSDSKYNTLMEINCPRN</sequence>
<name>A0ABY7JR07_9FIRM</name>
<dbReference type="EMBL" id="CP114052">
    <property type="protein sequence ID" value="WAW15306.1"/>
    <property type="molecule type" value="Genomic_DNA"/>
</dbReference>
<dbReference type="Proteomes" id="UP001164187">
    <property type="component" value="Chromosome"/>
</dbReference>
<proteinExistence type="predicted"/>
<reference evidence="1" key="1">
    <citation type="submission" date="2022-12" db="EMBL/GenBank/DDBJ databases">
        <title>Peptostreptococcus.</title>
        <authorList>
            <person name="Lee S.H."/>
        </authorList>
    </citation>
    <scope>NUCLEOTIDE SEQUENCE</scope>
    <source>
        <strain evidence="1">CBA3647</strain>
    </source>
</reference>